<dbReference type="InterPro" id="IPR017850">
    <property type="entry name" value="Alkaline_phosphatase_core_sf"/>
</dbReference>
<dbReference type="InterPro" id="IPR050738">
    <property type="entry name" value="Sulfatase"/>
</dbReference>
<keyword evidence="6" id="KW-0106">Calcium</keyword>
<evidence type="ECO:0000256" key="2">
    <source>
        <dbReference type="ARBA" id="ARBA00008779"/>
    </source>
</evidence>
<evidence type="ECO:0000256" key="6">
    <source>
        <dbReference type="ARBA" id="ARBA00022837"/>
    </source>
</evidence>
<organism evidence="9 10">
    <name type="scientific">Thalassoglobus neptunius</name>
    <dbReference type="NCBI Taxonomy" id="1938619"/>
    <lineage>
        <taxon>Bacteria</taxon>
        <taxon>Pseudomonadati</taxon>
        <taxon>Planctomycetota</taxon>
        <taxon>Planctomycetia</taxon>
        <taxon>Planctomycetales</taxon>
        <taxon>Planctomycetaceae</taxon>
        <taxon>Thalassoglobus</taxon>
    </lineage>
</organism>
<dbReference type="PANTHER" id="PTHR42693:SF42">
    <property type="entry name" value="ARYLSULFATASE G"/>
    <property type="match status" value="1"/>
</dbReference>
<evidence type="ECO:0000256" key="1">
    <source>
        <dbReference type="ARBA" id="ARBA00001913"/>
    </source>
</evidence>
<dbReference type="Gene3D" id="3.30.1120.10">
    <property type="match status" value="1"/>
</dbReference>
<comment type="similarity">
    <text evidence="2">Belongs to the sulfatase family.</text>
</comment>
<dbReference type="GO" id="GO:0004065">
    <property type="term" value="F:arylsulfatase activity"/>
    <property type="evidence" value="ECO:0007669"/>
    <property type="project" value="UniProtKB-EC"/>
</dbReference>
<evidence type="ECO:0000256" key="3">
    <source>
        <dbReference type="ARBA" id="ARBA00022723"/>
    </source>
</evidence>
<dbReference type="CDD" id="cd16144">
    <property type="entry name" value="ARS_like"/>
    <property type="match status" value="1"/>
</dbReference>
<dbReference type="AlphaFoldDB" id="A0A5C5WNZ8"/>
<keyword evidence="10" id="KW-1185">Reference proteome</keyword>
<dbReference type="SUPFAM" id="SSF53649">
    <property type="entry name" value="Alkaline phosphatase-like"/>
    <property type="match status" value="1"/>
</dbReference>
<comment type="caution">
    <text evidence="9">The sequence shown here is derived from an EMBL/GenBank/DDBJ whole genome shotgun (WGS) entry which is preliminary data.</text>
</comment>
<keyword evidence="5 9" id="KW-0378">Hydrolase</keyword>
<evidence type="ECO:0000256" key="5">
    <source>
        <dbReference type="ARBA" id="ARBA00022801"/>
    </source>
</evidence>
<dbReference type="EMBL" id="SIHI01000009">
    <property type="protein sequence ID" value="TWT51955.1"/>
    <property type="molecule type" value="Genomic_DNA"/>
</dbReference>
<dbReference type="PANTHER" id="PTHR42693">
    <property type="entry name" value="ARYLSULFATASE FAMILY MEMBER"/>
    <property type="match status" value="1"/>
</dbReference>
<dbReference type="PROSITE" id="PS00149">
    <property type="entry name" value="SULFATASE_2"/>
    <property type="match status" value="1"/>
</dbReference>
<dbReference type="Proteomes" id="UP000317243">
    <property type="component" value="Unassembled WGS sequence"/>
</dbReference>
<gene>
    <name evidence="9" type="primary">atsA_42</name>
    <name evidence="9" type="ORF">KOR42_32380</name>
</gene>
<dbReference type="Pfam" id="PF00884">
    <property type="entry name" value="Sulfatase"/>
    <property type="match status" value="1"/>
</dbReference>
<protein>
    <submittedName>
        <fullName evidence="9">Arylsulfatase</fullName>
        <ecNumber evidence="9">3.1.6.1</ecNumber>
    </submittedName>
</protein>
<feature type="domain" description="Sulfatase N-terminal" evidence="8">
    <location>
        <begin position="32"/>
        <end position="359"/>
    </location>
</feature>
<dbReference type="EC" id="3.1.6.1" evidence="9"/>
<dbReference type="GO" id="GO:0046872">
    <property type="term" value="F:metal ion binding"/>
    <property type="evidence" value="ECO:0007669"/>
    <property type="project" value="UniProtKB-KW"/>
</dbReference>
<dbReference type="PROSITE" id="PS00523">
    <property type="entry name" value="SULFATASE_1"/>
    <property type="match status" value="1"/>
</dbReference>
<dbReference type="InterPro" id="IPR024607">
    <property type="entry name" value="Sulfatase_CS"/>
</dbReference>
<accession>A0A5C5WNZ8</accession>
<evidence type="ECO:0000313" key="10">
    <source>
        <dbReference type="Proteomes" id="UP000317243"/>
    </source>
</evidence>
<evidence type="ECO:0000259" key="8">
    <source>
        <dbReference type="Pfam" id="PF00884"/>
    </source>
</evidence>
<reference evidence="9 10" key="1">
    <citation type="submission" date="2019-02" db="EMBL/GenBank/DDBJ databases">
        <title>Deep-cultivation of Planctomycetes and their phenomic and genomic characterization uncovers novel biology.</title>
        <authorList>
            <person name="Wiegand S."/>
            <person name="Jogler M."/>
            <person name="Boedeker C."/>
            <person name="Pinto D."/>
            <person name="Vollmers J."/>
            <person name="Rivas-Marin E."/>
            <person name="Kohn T."/>
            <person name="Peeters S.H."/>
            <person name="Heuer A."/>
            <person name="Rast P."/>
            <person name="Oberbeckmann S."/>
            <person name="Bunk B."/>
            <person name="Jeske O."/>
            <person name="Meyerdierks A."/>
            <person name="Storesund J.E."/>
            <person name="Kallscheuer N."/>
            <person name="Luecker S."/>
            <person name="Lage O.M."/>
            <person name="Pohl T."/>
            <person name="Merkel B.J."/>
            <person name="Hornburger P."/>
            <person name="Mueller R.-W."/>
            <person name="Bruemmer F."/>
            <person name="Labrenz M."/>
            <person name="Spormann A.M."/>
            <person name="Op Den Camp H."/>
            <person name="Overmann J."/>
            <person name="Amann R."/>
            <person name="Jetten M.S.M."/>
            <person name="Mascher T."/>
            <person name="Medema M.H."/>
            <person name="Devos D.P."/>
            <person name="Kaster A.-K."/>
            <person name="Ovreas L."/>
            <person name="Rohde M."/>
            <person name="Galperin M.Y."/>
            <person name="Jogler C."/>
        </authorList>
    </citation>
    <scope>NUCLEOTIDE SEQUENCE [LARGE SCALE GENOMIC DNA]</scope>
    <source>
        <strain evidence="9 10">KOR42</strain>
    </source>
</reference>
<comment type="cofactor">
    <cofactor evidence="1">
        <name>Ca(2+)</name>
        <dbReference type="ChEBI" id="CHEBI:29108"/>
    </cofactor>
</comment>
<evidence type="ECO:0000256" key="7">
    <source>
        <dbReference type="SAM" id="SignalP"/>
    </source>
</evidence>
<evidence type="ECO:0000313" key="9">
    <source>
        <dbReference type="EMBL" id="TWT51955.1"/>
    </source>
</evidence>
<evidence type="ECO:0000256" key="4">
    <source>
        <dbReference type="ARBA" id="ARBA00022729"/>
    </source>
</evidence>
<keyword evidence="4 7" id="KW-0732">Signal</keyword>
<feature type="signal peptide" evidence="7">
    <location>
        <begin position="1"/>
        <end position="26"/>
    </location>
</feature>
<feature type="chain" id="PRO_5022870356" evidence="7">
    <location>
        <begin position="27"/>
        <end position="480"/>
    </location>
</feature>
<keyword evidence="3" id="KW-0479">Metal-binding</keyword>
<dbReference type="InterPro" id="IPR000917">
    <property type="entry name" value="Sulfatase_N"/>
</dbReference>
<dbReference type="Gene3D" id="3.40.720.10">
    <property type="entry name" value="Alkaline Phosphatase, subunit A"/>
    <property type="match status" value="1"/>
</dbReference>
<proteinExistence type="inferred from homology"/>
<dbReference type="RefSeq" id="WP_197441223.1">
    <property type="nucleotide sequence ID" value="NZ_SIHI01000009.1"/>
</dbReference>
<name>A0A5C5WNZ8_9PLAN</name>
<sequence precursor="true">MNTTLPTKLLLVLITSFCSFSLCVAAAEEKTNVVFILVDDLGWNDIGCMGSDYYQTPNIDRLAARGVRFTNAYSACAVCSPTRAAILTGKYPARLLLTQWLPSGRWDRERNKMIEGRYIGELPLEEITVAEALREAGYTTGYVGKWHLGTEAFYYPQHQGFDVNIAGRDYGAPGSYFYPFEGTWKIPTTGQVQVKASPVSGKEGDYLVDRLAEEAEHFIRSHSEEPFFLMLAHYAVHTPLQGKPEKVDAYKRVDPGTRQGNPKYAAMVESIDESVGRVLNTLNELDLDNRTLVIFTSDNGGFAKATDNSPLRANKGSHYEGGIRIPAIVSSPRSQNSGSVCDVPVISTDWYPTILEATDTPLRPFQHLDGESLLPLIESKSDSLDREAIFWHYPHYNQHPQNFPCSIVRRGDWKLIENLETGEFELYHLGDDIGESENRLKSEPKIASELQALLTSWKIEVGADPMRPNPEYQESIKSKK</sequence>